<reference evidence="6" key="1">
    <citation type="journal article" date="2023" name="Mol. Phylogenet. Evol.">
        <title>Genome-scale phylogeny and comparative genomics of the fungal order Sordariales.</title>
        <authorList>
            <person name="Hensen N."/>
            <person name="Bonometti L."/>
            <person name="Westerberg I."/>
            <person name="Brannstrom I.O."/>
            <person name="Guillou S."/>
            <person name="Cros-Aarteil S."/>
            <person name="Calhoun S."/>
            <person name="Haridas S."/>
            <person name="Kuo A."/>
            <person name="Mondo S."/>
            <person name="Pangilinan J."/>
            <person name="Riley R."/>
            <person name="LaButti K."/>
            <person name="Andreopoulos B."/>
            <person name="Lipzen A."/>
            <person name="Chen C."/>
            <person name="Yan M."/>
            <person name="Daum C."/>
            <person name="Ng V."/>
            <person name="Clum A."/>
            <person name="Steindorff A."/>
            <person name="Ohm R.A."/>
            <person name="Martin F."/>
            <person name="Silar P."/>
            <person name="Natvig D.O."/>
            <person name="Lalanne C."/>
            <person name="Gautier V."/>
            <person name="Ament-Velasquez S.L."/>
            <person name="Kruys A."/>
            <person name="Hutchinson M.I."/>
            <person name="Powell A.J."/>
            <person name="Barry K."/>
            <person name="Miller A.N."/>
            <person name="Grigoriev I.V."/>
            <person name="Debuchy R."/>
            <person name="Gladieux P."/>
            <person name="Hiltunen Thoren M."/>
            <person name="Johannesson H."/>
        </authorList>
    </citation>
    <scope>NUCLEOTIDE SEQUENCE</scope>
    <source>
        <strain evidence="6">CBS 333.67</strain>
    </source>
</reference>
<dbReference type="InterPro" id="IPR016461">
    <property type="entry name" value="COMT-like"/>
</dbReference>
<keyword evidence="3" id="KW-0949">S-adenosyl-L-methionine</keyword>
<dbReference type="SUPFAM" id="SSF53335">
    <property type="entry name" value="S-adenosyl-L-methionine-dependent methyltransferases"/>
    <property type="match status" value="1"/>
</dbReference>
<reference evidence="6" key="2">
    <citation type="submission" date="2023-06" db="EMBL/GenBank/DDBJ databases">
        <authorList>
            <consortium name="Lawrence Berkeley National Laboratory"/>
            <person name="Mondo S.J."/>
            <person name="Hensen N."/>
            <person name="Bonometti L."/>
            <person name="Westerberg I."/>
            <person name="Brannstrom I.O."/>
            <person name="Guillou S."/>
            <person name="Cros-Aarteil S."/>
            <person name="Calhoun S."/>
            <person name="Haridas S."/>
            <person name="Kuo A."/>
            <person name="Pangilinan J."/>
            <person name="Riley R."/>
            <person name="Labutti K."/>
            <person name="Andreopoulos B."/>
            <person name="Lipzen A."/>
            <person name="Chen C."/>
            <person name="Yanf M."/>
            <person name="Daum C."/>
            <person name="Ng V."/>
            <person name="Clum A."/>
            <person name="Steindorff A."/>
            <person name="Ohm R."/>
            <person name="Martin F."/>
            <person name="Silar P."/>
            <person name="Natvig D."/>
            <person name="Lalanne C."/>
            <person name="Gautier V."/>
            <person name="Ament-Velasquez S.L."/>
            <person name="Kruys A."/>
            <person name="Hutchinson M.I."/>
            <person name="Powell A.J."/>
            <person name="Barry K."/>
            <person name="Miller A.N."/>
            <person name="Grigoriev I.V."/>
            <person name="Debuchy R."/>
            <person name="Gladieux P."/>
            <person name="Thoren M.H."/>
            <person name="Johannesson H."/>
        </authorList>
    </citation>
    <scope>NUCLEOTIDE SEQUENCE</scope>
    <source>
        <strain evidence="6">CBS 333.67</strain>
    </source>
</reference>
<dbReference type="EMBL" id="JAUDZG010000004">
    <property type="protein sequence ID" value="KAK3305268.1"/>
    <property type="molecule type" value="Genomic_DNA"/>
</dbReference>
<dbReference type="AlphaFoldDB" id="A0AAJ0M1C1"/>
<evidence type="ECO:0000256" key="1">
    <source>
        <dbReference type="ARBA" id="ARBA00022603"/>
    </source>
</evidence>
<dbReference type="PANTHER" id="PTHR43712">
    <property type="entry name" value="PUTATIVE (AFU_ORTHOLOGUE AFUA_4G14580)-RELATED"/>
    <property type="match status" value="1"/>
</dbReference>
<evidence type="ECO:0000256" key="2">
    <source>
        <dbReference type="ARBA" id="ARBA00022679"/>
    </source>
</evidence>
<gene>
    <name evidence="6" type="ORF">B0T15DRAFT_396965</name>
</gene>
<dbReference type="PROSITE" id="PS51683">
    <property type="entry name" value="SAM_OMT_II"/>
    <property type="match status" value="1"/>
</dbReference>
<name>A0AAJ0M1C1_9PEZI</name>
<dbReference type="PANTHER" id="PTHR43712:SF16">
    <property type="entry name" value="O-METHYLTRANSFERASE ELCB"/>
    <property type="match status" value="1"/>
</dbReference>
<feature type="domain" description="O-methyltransferase C-terminal" evidence="5">
    <location>
        <begin position="195"/>
        <end position="391"/>
    </location>
</feature>
<evidence type="ECO:0000313" key="7">
    <source>
        <dbReference type="Proteomes" id="UP001273166"/>
    </source>
</evidence>
<evidence type="ECO:0000256" key="3">
    <source>
        <dbReference type="ARBA" id="ARBA00022691"/>
    </source>
</evidence>
<protein>
    <submittedName>
        <fullName evidence="6">O-methyltransferase-domain-containing protein</fullName>
    </submittedName>
</protein>
<dbReference type="GO" id="GO:0008171">
    <property type="term" value="F:O-methyltransferase activity"/>
    <property type="evidence" value="ECO:0007669"/>
    <property type="project" value="InterPro"/>
</dbReference>
<evidence type="ECO:0000259" key="5">
    <source>
        <dbReference type="Pfam" id="PF00891"/>
    </source>
</evidence>
<dbReference type="Gene3D" id="1.10.10.10">
    <property type="entry name" value="Winged helix-like DNA-binding domain superfamily/Winged helix DNA-binding domain"/>
    <property type="match status" value="1"/>
</dbReference>
<comment type="caution">
    <text evidence="6">The sequence shown here is derived from an EMBL/GenBank/DDBJ whole genome shotgun (WGS) entry which is preliminary data.</text>
</comment>
<dbReference type="InterPro" id="IPR036388">
    <property type="entry name" value="WH-like_DNA-bd_sf"/>
</dbReference>
<organism evidence="6 7">
    <name type="scientific">Chaetomium strumarium</name>
    <dbReference type="NCBI Taxonomy" id="1170767"/>
    <lineage>
        <taxon>Eukaryota</taxon>
        <taxon>Fungi</taxon>
        <taxon>Dikarya</taxon>
        <taxon>Ascomycota</taxon>
        <taxon>Pezizomycotina</taxon>
        <taxon>Sordariomycetes</taxon>
        <taxon>Sordariomycetidae</taxon>
        <taxon>Sordariales</taxon>
        <taxon>Chaetomiaceae</taxon>
        <taxon>Chaetomium</taxon>
    </lineage>
</organism>
<feature type="active site" description="Proton acceptor" evidence="4">
    <location>
        <position position="324"/>
    </location>
</feature>
<evidence type="ECO:0000313" key="6">
    <source>
        <dbReference type="EMBL" id="KAK3305268.1"/>
    </source>
</evidence>
<proteinExistence type="predicted"/>
<dbReference type="GO" id="GO:0032259">
    <property type="term" value="P:methylation"/>
    <property type="evidence" value="ECO:0007669"/>
    <property type="project" value="UniProtKB-KW"/>
</dbReference>
<keyword evidence="2" id="KW-0808">Transferase</keyword>
<dbReference type="Gene3D" id="3.40.50.150">
    <property type="entry name" value="Vaccinia Virus protein VP39"/>
    <property type="match status" value="1"/>
</dbReference>
<dbReference type="InterPro" id="IPR001077">
    <property type="entry name" value="COMT_C"/>
</dbReference>
<dbReference type="Pfam" id="PF00891">
    <property type="entry name" value="Methyltransf_2"/>
    <property type="match status" value="1"/>
</dbReference>
<keyword evidence="7" id="KW-1185">Reference proteome</keyword>
<evidence type="ECO:0000256" key="4">
    <source>
        <dbReference type="PIRSR" id="PIRSR005739-1"/>
    </source>
</evidence>
<accession>A0AAJ0M1C1</accession>
<sequence length="412" mass="46234">MEGSKIADKLDALAQTLSGVAQKLRAGKVSLQTDTEQRMELVKAGNELINTVSQPEDKVHLYLTQLCHMTALRLFLKWDAFDKIPKGRRSDGTPLTISYIQLANKLGADVSLITRLGKVLVANGTLEQRIEIVERLAHTPFSARLTTPQQKATMELLFEDHCPTLMALPDYFNHFGRIEPKDRLQTPVAFAAGMLGSPAWDIIQSDERRRKTFMLAMSTGLEWAIFQSTYDFSWIVREAKKQPSDRVIFVDVGGGRGQVLKNLFDTYPTLPREQCVLEDLPGVIDQAKREQQPELAGVQMVGMDFHKEQPIKGALVYYIRRCLHDYHDETCVGILRQIANAMVLDSRLLISETVINNPPTAYQSAIDLMMLLLSGKERGLDGFKEMADQAGLVVTQALYAREDNGVIECVLR</sequence>
<dbReference type="RefSeq" id="XP_062721048.1">
    <property type="nucleotide sequence ID" value="XM_062864874.1"/>
</dbReference>
<dbReference type="PIRSF" id="PIRSF005739">
    <property type="entry name" value="O-mtase"/>
    <property type="match status" value="1"/>
</dbReference>
<dbReference type="InterPro" id="IPR029063">
    <property type="entry name" value="SAM-dependent_MTases_sf"/>
</dbReference>
<dbReference type="Proteomes" id="UP001273166">
    <property type="component" value="Unassembled WGS sequence"/>
</dbReference>
<dbReference type="GeneID" id="87883703"/>
<keyword evidence="1" id="KW-0489">Methyltransferase</keyword>